<dbReference type="RefSeq" id="WP_175528450.1">
    <property type="nucleotide sequence ID" value="NZ_FPCK01000001.1"/>
</dbReference>
<evidence type="ECO:0000313" key="3">
    <source>
        <dbReference type="Proteomes" id="UP000199074"/>
    </source>
</evidence>
<dbReference type="STRING" id="429728.SAMN05216456_0782"/>
<keyword evidence="1" id="KW-0472">Membrane</keyword>
<keyword evidence="1" id="KW-1133">Transmembrane helix</keyword>
<organism evidence="2 3">
    <name type="scientific">Devosia crocina</name>
    <dbReference type="NCBI Taxonomy" id="429728"/>
    <lineage>
        <taxon>Bacteria</taxon>
        <taxon>Pseudomonadati</taxon>
        <taxon>Pseudomonadota</taxon>
        <taxon>Alphaproteobacteria</taxon>
        <taxon>Hyphomicrobiales</taxon>
        <taxon>Devosiaceae</taxon>
        <taxon>Devosia</taxon>
    </lineage>
</organism>
<dbReference type="Proteomes" id="UP000199074">
    <property type="component" value="Unassembled WGS sequence"/>
</dbReference>
<keyword evidence="3" id="KW-1185">Reference proteome</keyword>
<protein>
    <submittedName>
        <fullName evidence="2">Uncharacterized protein</fullName>
    </submittedName>
</protein>
<sequence length="53" mass="5862">METYDPQKTATETRQASPRKMNARVLVFSLIGVIVAFAVIYLVYSIAMPAPTT</sequence>
<dbReference type="AlphaFoldDB" id="A0A1I7N4H4"/>
<keyword evidence="1" id="KW-0812">Transmembrane</keyword>
<reference evidence="2 3" key="1">
    <citation type="submission" date="2016-10" db="EMBL/GenBank/DDBJ databases">
        <authorList>
            <person name="de Groot N.N."/>
        </authorList>
    </citation>
    <scope>NUCLEOTIDE SEQUENCE [LARGE SCALE GENOMIC DNA]</scope>
    <source>
        <strain evidence="2 3">IPL20</strain>
    </source>
</reference>
<evidence type="ECO:0000256" key="1">
    <source>
        <dbReference type="SAM" id="Phobius"/>
    </source>
</evidence>
<evidence type="ECO:0000313" key="2">
    <source>
        <dbReference type="EMBL" id="SFV29557.1"/>
    </source>
</evidence>
<accession>A0A1I7N4H4</accession>
<feature type="transmembrane region" description="Helical" evidence="1">
    <location>
        <begin position="25"/>
        <end position="47"/>
    </location>
</feature>
<gene>
    <name evidence="2" type="ORF">SAMN05216456_0782</name>
</gene>
<name>A0A1I7N4H4_9HYPH</name>
<dbReference type="EMBL" id="FPCK01000001">
    <property type="protein sequence ID" value="SFV29557.1"/>
    <property type="molecule type" value="Genomic_DNA"/>
</dbReference>
<proteinExistence type="predicted"/>